<reference evidence="2" key="1">
    <citation type="submission" date="2016-10" db="EMBL/GenBank/DDBJ databases">
        <authorList>
            <person name="Varghese N."/>
            <person name="Submissions S."/>
        </authorList>
    </citation>
    <scope>NUCLEOTIDE SEQUENCE [LARGE SCALE GENOMIC DNA]</scope>
    <source>
        <strain evidence="2">CGMCC 1.3566</strain>
    </source>
</reference>
<gene>
    <name evidence="1" type="ORF">SAMN05421676_105174</name>
</gene>
<evidence type="ECO:0008006" key="3">
    <source>
        <dbReference type="Google" id="ProtNLM"/>
    </source>
</evidence>
<sequence>MQKIILVYAILTGFIFMVGCTDHLDYNDDDVAAIVRGEEITIGELRFLFPDEDIADMINGAIQTKLMFQEVKKMNIDVSEEMKNQMEAAENDELDEIGISTNSSFREFIDSQAKKLGMSPDEYYKKYHKKTTEIGVYMEAYIKEMLGEPMGDREYTKQANQVLKDLLEKNKDNIEILLEEK</sequence>
<accession>A0A1I0F2B9</accession>
<dbReference type="RefSeq" id="WP_245732790.1">
    <property type="nucleotide sequence ID" value="NZ_FOHJ01000005.1"/>
</dbReference>
<keyword evidence="2" id="KW-1185">Reference proteome</keyword>
<dbReference type="Proteomes" id="UP000199095">
    <property type="component" value="Unassembled WGS sequence"/>
</dbReference>
<evidence type="ECO:0000313" key="2">
    <source>
        <dbReference type="Proteomes" id="UP000199095"/>
    </source>
</evidence>
<dbReference type="PROSITE" id="PS51257">
    <property type="entry name" value="PROKAR_LIPOPROTEIN"/>
    <property type="match status" value="1"/>
</dbReference>
<organism evidence="1 2">
    <name type="scientific">Salinibacillus kushneri</name>
    <dbReference type="NCBI Taxonomy" id="237682"/>
    <lineage>
        <taxon>Bacteria</taxon>
        <taxon>Bacillati</taxon>
        <taxon>Bacillota</taxon>
        <taxon>Bacilli</taxon>
        <taxon>Bacillales</taxon>
        <taxon>Bacillaceae</taxon>
        <taxon>Salinibacillus</taxon>
    </lineage>
</organism>
<dbReference type="STRING" id="237682.SAMN05421676_105174"/>
<name>A0A1I0F2B9_9BACI</name>
<dbReference type="EMBL" id="FOHJ01000005">
    <property type="protein sequence ID" value="SET52145.1"/>
    <property type="molecule type" value="Genomic_DNA"/>
</dbReference>
<evidence type="ECO:0000313" key="1">
    <source>
        <dbReference type="EMBL" id="SET52145.1"/>
    </source>
</evidence>
<dbReference type="InterPro" id="IPR027304">
    <property type="entry name" value="Trigger_fact/SurA_dom_sf"/>
</dbReference>
<dbReference type="AlphaFoldDB" id="A0A1I0F2B9"/>
<proteinExistence type="predicted"/>
<dbReference type="SUPFAM" id="SSF109998">
    <property type="entry name" value="Triger factor/SurA peptide-binding domain-like"/>
    <property type="match status" value="1"/>
</dbReference>
<protein>
    <recommendedName>
        <fullName evidence="3">SurA N-terminal domain-containing protein</fullName>
    </recommendedName>
</protein>